<keyword evidence="1" id="KW-0472">Membrane</keyword>
<proteinExistence type="predicted"/>
<accession>A0A486XE52</accession>
<sequence>MKPVSRKLPGWVHIPLAILLSISFIQTAIGFEDLFGQVFSWAFSGAITILMYGFTLLIGYRRLNSLPIFGLLVGYFIVSLFSFTGNFNSVYTSYQKEQLFRDELVKHKQQLHDVVNAADKALNSFSPEITQKRNRLESLTEQLVSQITDPNRPGLGNRALELISEIEGVLGEKLTEFGTRGGDWNAIAQRYRENIEQIARRKLTSKDYERIEEVRQNIMKKEEDTIELIDNVLQTSASVKEYGFETNLKVTHMINEIGSTVQEFINNPALFKFKAIPFETQEIGKLAFSFKSGFTQHILVGFLFTILCLFIDWAVVLSLLIFFGNKETKPIINSGRQI</sequence>
<organism evidence="2">
    <name type="scientific">uncultured Avibacterium sp</name>
    <dbReference type="NCBI Taxonomy" id="1936169"/>
    <lineage>
        <taxon>Bacteria</taxon>
        <taxon>Pseudomonadati</taxon>
        <taxon>Pseudomonadota</taxon>
        <taxon>Gammaproteobacteria</taxon>
        <taxon>Pasteurellales</taxon>
        <taxon>Pasteurellaceae</taxon>
        <taxon>Avibacterium</taxon>
        <taxon>environmental samples</taxon>
    </lineage>
</organism>
<feature type="transmembrane region" description="Helical" evidence="1">
    <location>
        <begin position="12"/>
        <end position="31"/>
    </location>
</feature>
<gene>
    <name evidence="2" type="ORF">NCTC4101_01254</name>
</gene>
<feature type="transmembrane region" description="Helical" evidence="1">
    <location>
        <begin position="38"/>
        <end position="60"/>
    </location>
</feature>
<name>A0A486XE52_9PAST</name>
<dbReference type="EMBL" id="CAAHDN010000013">
    <property type="protein sequence ID" value="VGM95852.1"/>
    <property type="molecule type" value="Genomic_DNA"/>
</dbReference>
<feature type="transmembrane region" description="Helical" evidence="1">
    <location>
        <begin position="298"/>
        <end position="323"/>
    </location>
</feature>
<evidence type="ECO:0000256" key="1">
    <source>
        <dbReference type="SAM" id="Phobius"/>
    </source>
</evidence>
<evidence type="ECO:0000313" key="2">
    <source>
        <dbReference type="EMBL" id="VGM95852.1"/>
    </source>
</evidence>
<feature type="transmembrane region" description="Helical" evidence="1">
    <location>
        <begin position="66"/>
        <end position="91"/>
    </location>
</feature>
<reference evidence="2" key="1">
    <citation type="submission" date="2019-03" db="EMBL/GenBank/DDBJ databases">
        <authorList>
            <consortium name="Pathogen Informatics"/>
        </authorList>
    </citation>
    <scope>NUCLEOTIDE SEQUENCE</scope>
    <source>
        <strain evidence="2">Unknown</strain>
    </source>
</reference>
<dbReference type="AlphaFoldDB" id="A0A486XE52"/>
<evidence type="ECO:0008006" key="3">
    <source>
        <dbReference type="Google" id="ProtNLM"/>
    </source>
</evidence>
<keyword evidence="1" id="KW-0812">Transmembrane</keyword>
<keyword evidence="1" id="KW-1133">Transmembrane helix</keyword>
<protein>
    <recommendedName>
        <fullName evidence="3">DUF4407 domain-containing protein</fullName>
    </recommendedName>
</protein>